<evidence type="ECO:0000313" key="1">
    <source>
        <dbReference type="EMBL" id="SHE58075.1"/>
    </source>
</evidence>
<dbReference type="Proteomes" id="UP000184159">
    <property type="component" value="Unassembled WGS sequence"/>
</dbReference>
<evidence type="ECO:0000313" key="2">
    <source>
        <dbReference type="Proteomes" id="UP000184159"/>
    </source>
</evidence>
<proteinExistence type="predicted"/>
<accession>A0A1M4UN37</accession>
<gene>
    <name evidence="1" type="ORF">SAMN02745781_00510</name>
</gene>
<dbReference type="AlphaFoldDB" id="A0A1M4UN37"/>
<keyword evidence="2" id="KW-1185">Reference proteome</keyword>
<dbReference type="RefSeq" id="WP_207521939.1">
    <property type="nucleotide sequence ID" value="NZ_FQUH01000002.1"/>
</dbReference>
<protein>
    <submittedName>
        <fullName evidence="1">Uncharacterized protein</fullName>
    </submittedName>
</protein>
<reference evidence="2" key="1">
    <citation type="submission" date="2016-11" db="EMBL/GenBank/DDBJ databases">
        <authorList>
            <person name="Varghese N."/>
            <person name="Submissions S."/>
        </authorList>
    </citation>
    <scope>NUCLEOTIDE SEQUENCE [LARGE SCALE GENOMIC DNA]</scope>
    <source>
        <strain evidence="2">DSM 21264</strain>
    </source>
</reference>
<organism evidence="1 2">
    <name type="scientific">Vibrio gazogenes DSM 21264 = NBRC 103151</name>
    <dbReference type="NCBI Taxonomy" id="1123492"/>
    <lineage>
        <taxon>Bacteria</taxon>
        <taxon>Pseudomonadati</taxon>
        <taxon>Pseudomonadota</taxon>
        <taxon>Gammaproteobacteria</taxon>
        <taxon>Vibrionales</taxon>
        <taxon>Vibrionaceae</taxon>
        <taxon>Vibrio</taxon>
    </lineage>
</organism>
<name>A0A1M4UN37_VIBGA</name>
<dbReference type="EMBL" id="FQUH01000002">
    <property type="protein sequence ID" value="SHE58075.1"/>
    <property type="molecule type" value="Genomic_DNA"/>
</dbReference>
<sequence>MRINPTLITRAELKLKALLLLGKSLWDAVENAIEIDECYCVPDTCTKVLFA</sequence>